<proteinExistence type="predicted"/>
<protein>
    <submittedName>
        <fullName evidence="2">Uncharacterized protein</fullName>
    </submittedName>
</protein>
<dbReference type="Proteomes" id="UP001176961">
    <property type="component" value="Unassembled WGS sequence"/>
</dbReference>
<keyword evidence="3" id="KW-1185">Reference proteome</keyword>
<sequence length="100" mass="11951">MRLFSLVLALGIAVTVLATAWDNKQWCAQPCRYYRTQPDWNNYINIEKIAREDCYPIAQAKLVKGIEDFCHYVYWLRRNNMDLRAMQSYRCIPWVNKDAK</sequence>
<keyword evidence="1" id="KW-0732">Signal</keyword>
<comment type="caution">
    <text evidence="2">The sequence shown here is derived from an EMBL/GenBank/DDBJ whole genome shotgun (WGS) entry which is preliminary data.</text>
</comment>
<dbReference type="AlphaFoldDB" id="A0AA36H5E7"/>
<name>A0AA36H5E7_CYLNA</name>
<evidence type="ECO:0000256" key="1">
    <source>
        <dbReference type="SAM" id="SignalP"/>
    </source>
</evidence>
<feature type="chain" id="PRO_5041433967" evidence="1">
    <location>
        <begin position="19"/>
        <end position="100"/>
    </location>
</feature>
<dbReference type="EMBL" id="CATQJL010000305">
    <property type="protein sequence ID" value="CAJ0604333.1"/>
    <property type="molecule type" value="Genomic_DNA"/>
</dbReference>
<feature type="signal peptide" evidence="1">
    <location>
        <begin position="1"/>
        <end position="18"/>
    </location>
</feature>
<organism evidence="2 3">
    <name type="scientific">Cylicocyclus nassatus</name>
    <name type="common">Nematode worm</name>
    <dbReference type="NCBI Taxonomy" id="53992"/>
    <lineage>
        <taxon>Eukaryota</taxon>
        <taxon>Metazoa</taxon>
        <taxon>Ecdysozoa</taxon>
        <taxon>Nematoda</taxon>
        <taxon>Chromadorea</taxon>
        <taxon>Rhabditida</taxon>
        <taxon>Rhabditina</taxon>
        <taxon>Rhabditomorpha</taxon>
        <taxon>Strongyloidea</taxon>
        <taxon>Strongylidae</taxon>
        <taxon>Cylicocyclus</taxon>
    </lineage>
</organism>
<reference evidence="2" key="1">
    <citation type="submission" date="2023-07" db="EMBL/GenBank/DDBJ databases">
        <authorList>
            <consortium name="CYATHOMIX"/>
        </authorList>
    </citation>
    <scope>NUCLEOTIDE SEQUENCE</scope>
    <source>
        <strain evidence="2">N/A</strain>
    </source>
</reference>
<evidence type="ECO:0000313" key="3">
    <source>
        <dbReference type="Proteomes" id="UP001176961"/>
    </source>
</evidence>
<evidence type="ECO:0000313" key="2">
    <source>
        <dbReference type="EMBL" id="CAJ0604333.1"/>
    </source>
</evidence>
<gene>
    <name evidence="2" type="ORF">CYNAS_LOCUS16316</name>
</gene>
<accession>A0AA36H5E7</accession>